<dbReference type="GO" id="GO:0008379">
    <property type="term" value="F:thioredoxin peroxidase activity"/>
    <property type="evidence" value="ECO:0007669"/>
    <property type="project" value="UniProtKB-UniRule"/>
</dbReference>
<dbReference type="PANTHER" id="PTHR43110:SF1">
    <property type="entry name" value="THIOL PEROXIDASE"/>
    <property type="match status" value="1"/>
</dbReference>
<evidence type="ECO:0000313" key="9">
    <source>
        <dbReference type="Proteomes" id="UP000488936"/>
    </source>
</evidence>
<dbReference type="PANTHER" id="PTHR43110">
    <property type="entry name" value="THIOL PEROXIDASE"/>
    <property type="match status" value="1"/>
</dbReference>
<evidence type="ECO:0000313" key="8">
    <source>
        <dbReference type="EMBL" id="MTH29950.1"/>
    </source>
</evidence>
<comment type="function">
    <text evidence="6">Thiol-specific peroxidase that catalyzes the reduction of hydrogen peroxide and organic hydroperoxides to water and alcohols, respectively. Plays a role in cell protection against oxidative stress by detoxifying peroxides.</text>
</comment>
<keyword evidence="4 6" id="KW-1015">Disulfide bond</keyword>
<proteinExistence type="inferred from homology"/>
<dbReference type="EMBL" id="WMJY01000016">
    <property type="protein sequence ID" value="MTH29950.1"/>
    <property type="molecule type" value="Genomic_DNA"/>
</dbReference>
<feature type="disulfide bond" description="Redox-active" evidence="6">
    <location>
        <begin position="60"/>
        <end position="94"/>
    </location>
</feature>
<comment type="miscellaneous">
    <text evidence="6">The active site is a conserved redox-active cysteine residue, the peroxidatic cysteine (C(P)), which makes the nucleophilic attack on the peroxide substrate. The peroxide oxidizes the C(P)-SH to cysteine sulfenic acid (C(P)-SOH), which then reacts with another cysteine residue, the resolving cysteine (C(R)), to form a disulfide bridge. The disulfide is subsequently reduced by an appropriate electron donor to complete the catalytic cycle. In this atypical 2-Cys peroxiredoxin, C(R) is present in the same subunit to form an intramolecular disulfide. The disulfide is subsequently reduced by thioredoxin.</text>
</comment>
<dbReference type="AlphaFoldDB" id="A0A7K1GMI6"/>
<evidence type="ECO:0000256" key="5">
    <source>
        <dbReference type="ARBA" id="ARBA00023284"/>
    </source>
</evidence>
<comment type="subunit">
    <text evidence="6">Homodimer.</text>
</comment>
<feature type="active site" description="Cysteine sulfenic acid (-SOH) intermediate" evidence="6">
    <location>
        <position position="60"/>
    </location>
</feature>
<sequence length="166" mass="17889">MAKVTLKGHEVHTIGELPALNTTAPAFNLVGAGLADKTLADYQGKKIILNIFPSVDTGVCAASVRHFNQTASSLENTVVLCISRDLPFAQERFCGAEGLNNVAMLSDFREGQFGKDYGVLFEDGPLKGLLSRSIVVLDQDAKVIYTEQVAETTEEPNYDKALAALK</sequence>
<dbReference type="InterPro" id="IPR013740">
    <property type="entry name" value="Redoxin"/>
</dbReference>
<comment type="catalytic activity">
    <reaction evidence="6">
        <text>a hydroperoxide + [thioredoxin]-dithiol = an alcohol + [thioredoxin]-disulfide + H2O</text>
        <dbReference type="Rhea" id="RHEA:62620"/>
        <dbReference type="Rhea" id="RHEA-COMP:10698"/>
        <dbReference type="Rhea" id="RHEA-COMP:10700"/>
        <dbReference type="ChEBI" id="CHEBI:15377"/>
        <dbReference type="ChEBI" id="CHEBI:29950"/>
        <dbReference type="ChEBI" id="CHEBI:30879"/>
        <dbReference type="ChEBI" id="CHEBI:35924"/>
        <dbReference type="ChEBI" id="CHEBI:50058"/>
        <dbReference type="EC" id="1.11.1.24"/>
    </reaction>
</comment>
<dbReference type="PROSITE" id="PS51352">
    <property type="entry name" value="THIOREDOXIN_2"/>
    <property type="match status" value="1"/>
</dbReference>
<keyword evidence="1 6" id="KW-0575">Peroxidase</keyword>
<evidence type="ECO:0000256" key="6">
    <source>
        <dbReference type="HAMAP-Rule" id="MF_00269"/>
    </source>
</evidence>
<gene>
    <name evidence="6" type="primary">tpx</name>
    <name evidence="8" type="ORF">GJV77_08485</name>
</gene>
<comment type="similarity">
    <text evidence="6">Belongs to the peroxiredoxin family. Tpx subfamily.</text>
</comment>
<dbReference type="InterPro" id="IPR036249">
    <property type="entry name" value="Thioredoxin-like_sf"/>
</dbReference>
<evidence type="ECO:0000256" key="4">
    <source>
        <dbReference type="ARBA" id="ARBA00023157"/>
    </source>
</evidence>
<comment type="caution">
    <text evidence="8">The sequence shown here is derived from an EMBL/GenBank/DDBJ whole genome shotgun (WGS) entry which is preliminary data.</text>
</comment>
<dbReference type="RefSeq" id="WP_155035938.1">
    <property type="nucleotide sequence ID" value="NZ_JAYMMG010000006.1"/>
</dbReference>
<evidence type="ECO:0000259" key="7">
    <source>
        <dbReference type="PROSITE" id="PS51352"/>
    </source>
</evidence>
<dbReference type="InterPro" id="IPR013766">
    <property type="entry name" value="Thioredoxin_domain"/>
</dbReference>
<reference evidence="8 9" key="1">
    <citation type="journal article" date="2006" name="Int. J. Syst. Evol. Microbiol.">
        <title>Myroides pelagicus sp. nov., isolated from seawater in Thailand.</title>
        <authorList>
            <person name="Yoon J."/>
            <person name="Maneerat S."/>
            <person name="Kawai F."/>
            <person name="Yokota A."/>
        </authorList>
    </citation>
    <scope>NUCLEOTIDE SEQUENCE [LARGE SCALE GENOMIC DNA]</scope>
    <source>
        <strain evidence="8 9">SM1T</strain>
    </source>
</reference>
<dbReference type="Pfam" id="PF08534">
    <property type="entry name" value="Redoxin"/>
    <property type="match status" value="1"/>
</dbReference>
<dbReference type="OrthoDB" id="9781543at2"/>
<dbReference type="InterPro" id="IPR050455">
    <property type="entry name" value="Tpx_Peroxidase_subfamily"/>
</dbReference>
<name>A0A7K1GMI6_9FLAO</name>
<keyword evidence="9" id="KW-1185">Reference proteome</keyword>
<dbReference type="Proteomes" id="UP000488936">
    <property type="component" value="Unassembled WGS sequence"/>
</dbReference>
<keyword evidence="5 6" id="KW-0676">Redox-active center</keyword>
<keyword evidence="3 6" id="KW-0560">Oxidoreductase</keyword>
<dbReference type="SUPFAM" id="SSF52833">
    <property type="entry name" value="Thioredoxin-like"/>
    <property type="match status" value="1"/>
</dbReference>
<dbReference type="HAMAP" id="MF_00269">
    <property type="entry name" value="Tpx"/>
    <property type="match status" value="1"/>
</dbReference>
<evidence type="ECO:0000256" key="3">
    <source>
        <dbReference type="ARBA" id="ARBA00023002"/>
    </source>
</evidence>
<evidence type="ECO:0000256" key="1">
    <source>
        <dbReference type="ARBA" id="ARBA00022559"/>
    </source>
</evidence>
<organism evidence="8 9">
    <name type="scientific">Myroides pelagicus</name>
    <dbReference type="NCBI Taxonomy" id="270914"/>
    <lineage>
        <taxon>Bacteria</taxon>
        <taxon>Pseudomonadati</taxon>
        <taxon>Bacteroidota</taxon>
        <taxon>Flavobacteriia</taxon>
        <taxon>Flavobacteriales</taxon>
        <taxon>Flavobacteriaceae</taxon>
        <taxon>Myroides</taxon>
    </lineage>
</organism>
<dbReference type="InterPro" id="IPR018219">
    <property type="entry name" value="Tpx_CS"/>
</dbReference>
<dbReference type="Gene3D" id="3.40.30.10">
    <property type="entry name" value="Glutaredoxin"/>
    <property type="match status" value="1"/>
</dbReference>
<dbReference type="NCBIfam" id="NF001808">
    <property type="entry name" value="PRK00522.1"/>
    <property type="match status" value="1"/>
</dbReference>
<dbReference type="InterPro" id="IPR002065">
    <property type="entry name" value="TPX"/>
</dbReference>
<accession>A0A7K1GMI6</accession>
<feature type="domain" description="Thioredoxin" evidence="7">
    <location>
        <begin position="18"/>
        <end position="166"/>
    </location>
</feature>
<dbReference type="CDD" id="cd03014">
    <property type="entry name" value="PRX_Atyp2cys"/>
    <property type="match status" value="1"/>
</dbReference>
<protein>
    <recommendedName>
        <fullName evidence="6">Thiol peroxidase</fullName>
        <shortName evidence="6">Tpx</shortName>
        <ecNumber evidence="6">1.11.1.24</ecNumber>
    </recommendedName>
    <alternativeName>
        <fullName evidence="6">Peroxiredoxin tpx</fullName>
        <shortName evidence="6">Prx</shortName>
    </alternativeName>
    <alternativeName>
        <fullName evidence="6">Thioredoxin peroxidase</fullName>
    </alternativeName>
    <alternativeName>
        <fullName evidence="6">Thioredoxin-dependent peroxiredoxin</fullName>
    </alternativeName>
</protein>
<dbReference type="PROSITE" id="PS01265">
    <property type="entry name" value="TPX"/>
    <property type="match status" value="1"/>
</dbReference>
<evidence type="ECO:0000256" key="2">
    <source>
        <dbReference type="ARBA" id="ARBA00022862"/>
    </source>
</evidence>
<dbReference type="EC" id="1.11.1.24" evidence="6"/>
<keyword evidence="2 6" id="KW-0049">Antioxidant</keyword>